<dbReference type="EMBL" id="JBJURJ010000012">
    <property type="protein sequence ID" value="MFM9330261.1"/>
    <property type="molecule type" value="Genomic_DNA"/>
</dbReference>
<organism evidence="1 2">
    <name type="scientific">Paenibacillus mesotrionivorans</name>
    <dbReference type="NCBI Taxonomy" id="3160968"/>
    <lineage>
        <taxon>Bacteria</taxon>
        <taxon>Bacillati</taxon>
        <taxon>Bacillota</taxon>
        <taxon>Bacilli</taxon>
        <taxon>Bacillales</taxon>
        <taxon>Paenibacillaceae</taxon>
        <taxon>Paenibacillus</taxon>
    </lineage>
</organism>
<proteinExistence type="predicted"/>
<reference evidence="1" key="1">
    <citation type="submission" date="2024-12" db="EMBL/GenBank/DDBJ databases">
        <authorList>
            <person name="Wu N."/>
        </authorList>
    </citation>
    <scope>NUCLEOTIDE SEQUENCE</scope>
    <source>
        <strain evidence="1">P15</strain>
    </source>
</reference>
<evidence type="ECO:0000313" key="2">
    <source>
        <dbReference type="Proteomes" id="UP001631969"/>
    </source>
</evidence>
<protein>
    <submittedName>
        <fullName evidence="1">Uncharacterized protein</fullName>
    </submittedName>
</protein>
<name>A0ACC7NZR4_9BACL</name>
<gene>
    <name evidence="1" type="ORF">ACI1P1_18335</name>
</gene>
<accession>A0ACC7NZR4</accession>
<comment type="caution">
    <text evidence="1">The sequence shown here is derived from an EMBL/GenBank/DDBJ whole genome shotgun (WGS) entry which is preliminary data.</text>
</comment>
<evidence type="ECO:0000313" key="1">
    <source>
        <dbReference type="EMBL" id="MFM9330261.1"/>
    </source>
</evidence>
<sequence length="1225" mass="135777">MFRKLFIICLIAAIVSPFAGGVRNPPAVSAEEVLPYKTIIIDDGSLSIDGVVTSDPTNTSNGYKTTGNWKVSTTVKGYNNSGTRYTDTVNNTVTWNPGLKAGTAKISLYKPDWADKADSNAKVEIVHNGMTEVQSIDLRPSAGGAGWVELGDFYFNGVDEEFVRVTRVQATTSTILTRVDAVKFEGHIQQQATPYNTIIMDDGAEGFSASSGWKTSTGVKGYNNSSTRYTDSINDVITWNPRLEAGRARISLYKLDWAEKADGNVKVEVVHNGSTEVQYIDLRPAAGGTGWIDLGEYDFSGAGSEFVRLTRVQPTTSNILTRVDALKFEGYIRQKAAPLPPLRSRTLQNLTYTDKGSIENNSYKATFYEAAWDGGGKAIVRDLFYKDAATGDWIPANTVPERLEEQWVILDGDAAQQTNYYETMNKSWVTLDSIQFPDGQTAVLTDSSHGEDYDFQATWSMTQDKPDVSYAFTPRRDGSYVIGYQSFTAEAPAAVNEVLSGFKSHAKMIGTVESTGLWELTAPMSLVEKNNGNGSAFTYGVFVPADELPLEFEPHGRTNSQRLGMSLVNNEGDVQPILYAPQLGAYSRMTAESTYRFHLGLAAQRGSLYDAYENVLRSEYGYTAYRENAAGGSLTDAMFNMIDLLKMEPQGDDSVNYVPSPSGWWSRAKGFIDIENEDTVRTSSNGVLLGTYYLTGDDELYDTRALPAIEFGVSRNGQGWSPTKKPVYSVPSLWKMASLPFDVTTVSALSQLMEGTAGIQELGQEEYRFRNPDESGRGPVIQPLMMYRLTGNATYLQQAKTAADSYIALNIDTPASVNISQNEFIYHYGKLWMEILELYEETKETKYLDAAYKEAKRYATMFVARPVPEGITTIPQPNAPYKESFHWPASGKYEYPRDNFPEYETGGVQAENWLISPTGLTFEAGSTDAYYRMNAQEAPFMLRLAQYTGDTLLRDIAHNAVIGRYSNYPGYYYKGFSVSQLEPEFPLEGPSEPTSVYYHHVPGQLGQTMDYLISEQTLKSSGSISFPAVFETNFLWFKYHLYGHKPGTFYGNSGVWLWMPKGIIQTGNPQLNWITAESGDQLYIGLSNESTEAQTASITLNQQLIGFNPALEYPVTVIRDNGTPEQTVMRNGKIDVTVTGRGLTAVIVGGLAIQFRSTKSTRLQRIHPVQAIFSIRIVPSMLSRVCSSLNLTKPLITPISRPKQSKPPSSTIRWMAGARIRQLQI</sequence>
<keyword evidence="2" id="KW-1185">Reference proteome</keyword>
<dbReference type="Proteomes" id="UP001631969">
    <property type="component" value="Unassembled WGS sequence"/>
</dbReference>